<dbReference type="Pfam" id="PF04717">
    <property type="entry name" value="Phage_base_V"/>
    <property type="match status" value="1"/>
</dbReference>
<dbReference type="HOGENOM" id="CLU_462110_0_0_0"/>
<dbReference type="InterPro" id="IPR037026">
    <property type="entry name" value="Vgr_OB-fold_dom_sf"/>
</dbReference>
<evidence type="ECO:0000313" key="2">
    <source>
        <dbReference type="EMBL" id="AFZ67348.1"/>
    </source>
</evidence>
<dbReference type="KEGG" id="dpd:Deipe_1832"/>
<dbReference type="Gene3D" id="2.40.50.230">
    <property type="entry name" value="Gp5 N-terminal domain"/>
    <property type="match status" value="1"/>
</dbReference>
<protein>
    <recommendedName>
        <fullName evidence="1">Gp5/Type VI secretion system Vgr protein OB-fold domain-containing protein</fullName>
    </recommendedName>
</protein>
<dbReference type="SUPFAM" id="SSF69279">
    <property type="entry name" value="Phage tail proteins"/>
    <property type="match status" value="1"/>
</dbReference>
<dbReference type="eggNOG" id="COG3501">
    <property type="taxonomic scope" value="Bacteria"/>
</dbReference>
<organism evidence="2 3">
    <name type="scientific">Deinococcus peraridilitoris (strain DSM 19664 / LMG 22246 / CIP 109416 / KR-200)</name>
    <dbReference type="NCBI Taxonomy" id="937777"/>
    <lineage>
        <taxon>Bacteria</taxon>
        <taxon>Thermotogati</taxon>
        <taxon>Deinococcota</taxon>
        <taxon>Deinococci</taxon>
        <taxon>Deinococcales</taxon>
        <taxon>Deinococcaceae</taxon>
        <taxon>Deinococcus</taxon>
    </lineage>
</organism>
<dbReference type="EMBL" id="CP003382">
    <property type="protein sequence ID" value="AFZ67348.1"/>
    <property type="molecule type" value="Genomic_DNA"/>
</dbReference>
<proteinExistence type="predicted"/>
<name>L0A0D0_DEIPD</name>
<dbReference type="PATRIC" id="fig|937777.3.peg.1833"/>
<dbReference type="NCBIfam" id="NF033848">
    <property type="entry name" value="VgrG_rel"/>
    <property type="match status" value="1"/>
</dbReference>
<dbReference type="Proteomes" id="UP000010467">
    <property type="component" value="Chromosome"/>
</dbReference>
<evidence type="ECO:0000259" key="1">
    <source>
        <dbReference type="Pfam" id="PF04717"/>
    </source>
</evidence>
<dbReference type="STRING" id="937777.Deipe_1832"/>
<gene>
    <name evidence="2" type="ordered locus">Deipe_1832</name>
</gene>
<dbReference type="SUPFAM" id="SSF69349">
    <property type="entry name" value="Phage fibre proteins"/>
    <property type="match status" value="1"/>
</dbReference>
<reference evidence="3" key="1">
    <citation type="submission" date="2012-03" db="EMBL/GenBank/DDBJ databases">
        <title>Complete sequence of chromosome of Deinococcus peraridilitoris DSM 19664.</title>
        <authorList>
            <person name="Lucas S."/>
            <person name="Copeland A."/>
            <person name="Lapidus A."/>
            <person name="Glavina del Rio T."/>
            <person name="Dalin E."/>
            <person name="Tice H."/>
            <person name="Bruce D."/>
            <person name="Goodwin L."/>
            <person name="Pitluck S."/>
            <person name="Peters L."/>
            <person name="Mikhailova N."/>
            <person name="Lu M."/>
            <person name="Kyrpides N."/>
            <person name="Mavromatis K."/>
            <person name="Ivanova N."/>
            <person name="Brettin T."/>
            <person name="Detter J.C."/>
            <person name="Han C."/>
            <person name="Larimer F."/>
            <person name="Land M."/>
            <person name="Hauser L."/>
            <person name="Markowitz V."/>
            <person name="Cheng J.-F."/>
            <person name="Hugenholtz P."/>
            <person name="Woyke T."/>
            <person name="Wu D."/>
            <person name="Pukall R."/>
            <person name="Steenblock K."/>
            <person name="Brambilla E."/>
            <person name="Klenk H.-P."/>
            <person name="Eisen J.A."/>
        </authorList>
    </citation>
    <scope>NUCLEOTIDE SEQUENCE [LARGE SCALE GENOMIC DNA]</scope>
    <source>
        <strain evidence="3">DSM 19664 / LMG 22246 / CIP 109416 / KR-200</strain>
    </source>
</reference>
<dbReference type="RefSeq" id="WP_015235653.1">
    <property type="nucleotide sequence ID" value="NC_019793.1"/>
</dbReference>
<evidence type="ECO:0000313" key="3">
    <source>
        <dbReference type="Proteomes" id="UP000010467"/>
    </source>
</evidence>
<keyword evidence="3" id="KW-1185">Reference proteome</keyword>
<dbReference type="InterPro" id="IPR006531">
    <property type="entry name" value="Gp5/Vgr_OB"/>
</dbReference>
<feature type="domain" description="Gp5/Type VI secretion system Vgr protein OB-fold" evidence="1">
    <location>
        <begin position="370"/>
        <end position="443"/>
    </location>
</feature>
<sequence>MSAGRSVDGAISHFYLKFDGQDAPVETMRRLREVTVESSLHLPDVATVIFRDPELRLIDDDVFKLGATLVVSTRIGERQGELFDGEIVEIEPRFTLHDQFLVIRAFDRLHRLARGTFARSFQNVSDMDLVRKIAGEVGLTAETGSASFVHDYVFQNNQTNLAFLQERAARLGYLLYADGTRLHCVPPKADSDAVELKWGVNLSEFLPRLSSLDQPARTMTRSWDPKTKQAILGQAAAAEGTPKVGERRTTEDVTQAFGARPTHTVTQHVVRQQGLADALAQATANRAAERLIEASGVCGGNPAITAGVPLKITAVGDRFGGTYYVSTAVHSYHAEGGYTTEFQVSGQQASGIVATLGAGKRETTQMGLAIGIVTNNQDPQGWGRVKVKYPGLTDEHESDWARVASMGGGAARGLMALPEVNDEVIVGFEMGDIHHPYVLGGLWNGPDAPPKANSEIVQGGKVTQRLLRSRRGHQLTFDDSDDKPFVQLESARGHRLTLSDRAGDEHILIEDRAGNRIRFDTRSNALSVDVAGNVTVTAQGKVELQAMASIKAQAPNIELNGSATVKITGGVVEVQGGLIKLN</sequence>
<dbReference type="AlphaFoldDB" id="L0A0D0"/>
<accession>L0A0D0</accession>
<dbReference type="SUPFAM" id="SSF69255">
    <property type="entry name" value="gp5 N-terminal domain-like"/>
    <property type="match status" value="1"/>
</dbReference>
<dbReference type="InterPro" id="IPR047702">
    <property type="entry name" value="VgrG-rel"/>
</dbReference>
<dbReference type="OrthoDB" id="9762420at2"/>